<feature type="domain" description="Dinitrogenase iron-molybdenum cofactor biosynthesis" evidence="1">
    <location>
        <begin position="18"/>
        <end position="108"/>
    </location>
</feature>
<reference evidence="2" key="1">
    <citation type="submission" date="2020-09" db="EMBL/GenBank/DDBJ databases">
        <title>Desulfogranum mesoprofundum gen. nov., sp. nov., a novel mesophilic, sulfate-reducing chemolithoautotroph isolated from a deep-sea hydrothermal vent chimney in the Suiyo Seamount.</title>
        <authorList>
            <person name="Hashimoto Y."/>
            <person name="Nakagawa S."/>
        </authorList>
    </citation>
    <scope>NUCLEOTIDE SEQUENCE</scope>
    <source>
        <strain evidence="2">KT2</strain>
    </source>
</reference>
<dbReference type="InterPro" id="IPR033913">
    <property type="entry name" value="MTH1175_dom"/>
</dbReference>
<dbReference type="KEGG" id="dbk:DGMP_10340"/>
<dbReference type="Pfam" id="PF02579">
    <property type="entry name" value="Nitro_FeMo-Co"/>
    <property type="match status" value="1"/>
</dbReference>
<gene>
    <name evidence="2" type="ORF">DGMP_10340</name>
</gene>
<protein>
    <submittedName>
        <fullName evidence="2">Dinitrogenase iron-molybdenum cofactor biosynthesis protein</fullName>
    </submittedName>
</protein>
<evidence type="ECO:0000313" key="3">
    <source>
        <dbReference type="Proteomes" id="UP000826725"/>
    </source>
</evidence>
<dbReference type="PANTHER" id="PTHR42983:SF1">
    <property type="entry name" value="IRON-MOLYBDENUM PROTEIN"/>
    <property type="match status" value="1"/>
</dbReference>
<evidence type="ECO:0000313" key="2">
    <source>
        <dbReference type="EMBL" id="BCL60341.1"/>
    </source>
</evidence>
<evidence type="ECO:0000259" key="1">
    <source>
        <dbReference type="Pfam" id="PF02579"/>
    </source>
</evidence>
<dbReference type="RefSeq" id="WP_228856477.1">
    <property type="nucleotide sequence ID" value="NZ_AP024086.1"/>
</dbReference>
<dbReference type="CDD" id="cd00851">
    <property type="entry name" value="MTH1175"/>
    <property type="match status" value="1"/>
</dbReference>
<dbReference type="AlphaFoldDB" id="A0A8D5FS01"/>
<organism evidence="2 3">
    <name type="scientific">Desulfomarina profundi</name>
    <dbReference type="NCBI Taxonomy" id="2772557"/>
    <lineage>
        <taxon>Bacteria</taxon>
        <taxon>Pseudomonadati</taxon>
        <taxon>Thermodesulfobacteriota</taxon>
        <taxon>Desulfobulbia</taxon>
        <taxon>Desulfobulbales</taxon>
        <taxon>Desulfobulbaceae</taxon>
        <taxon>Desulfomarina</taxon>
    </lineage>
</organism>
<sequence>MRVAIPAVNPGGLKAVRSDHFGHCDLFTVIDLDESGETVNIENVDNGKHEAGGCMVPVQVLKDAGVEAIVVGGMGARPMQGFAEAGIDVYFADRNRFVTVEEVLLQFIKNKLPLMHPDQVCRGSGNCHH</sequence>
<keyword evidence="3" id="KW-1185">Reference proteome</keyword>
<dbReference type="Proteomes" id="UP000826725">
    <property type="component" value="Chromosome"/>
</dbReference>
<name>A0A8D5FS01_9BACT</name>
<dbReference type="InterPro" id="IPR003731">
    <property type="entry name" value="Di-Nase_FeMo-co_biosynth"/>
</dbReference>
<accession>A0A8D5FS01</accession>
<dbReference type="EMBL" id="AP024086">
    <property type="protein sequence ID" value="BCL60341.1"/>
    <property type="molecule type" value="Genomic_DNA"/>
</dbReference>
<dbReference type="PANTHER" id="PTHR42983">
    <property type="entry name" value="DINITROGENASE IRON-MOLYBDENUM COFACTOR PROTEIN-RELATED"/>
    <property type="match status" value="1"/>
</dbReference>
<proteinExistence type="predicted"/>